<comment type="caution">
    <text evidence="2">The sequence shown here is derived from an EMBL/GenBank/DDBJ whole genome shotgun (WGS) entry which is preliminary data.</text>
</comment>
<dbReference type="EMBL" id="CAKLPZ010000001">
    <property type="protein sequence ID" value="CAH0999781.1"/>
    <property type="molecule type" value="Genomic_DNA"/>
</dbReference>
<gene>
    <name evidence="2" type="ORF">LEM8419_01081</name>
</gene>
<dbReference type="InterPro" id="IPR013320">
    <property type="entry name" value="ConA-like_dom_sf"/>
</dbReference>
<dbReference type="RefSeq" id="WP_238749994.1">
    <property type="nucleotide sequence ID" value="NZ_CAKLPZ010000001.1"/>
</dbReference>
<dbReference type="InterPro" id="IPR050258">
    <property type="entry name" value="Leguminous_Lectin"/>
</dbReference>
<dbReference type="PANTHER" id="PTHR32401">
    <property type="entry name" value="CONCANAVALIN A-LIKE LECTIN FAMILY PROTEIN"/>
    <property type="match status" value="1"/>
</dbReference>
<reference evidence="2" key="1">
    <citation type="submission" date="2021-12" db="EMBL/GenBank/DDBJ databases">
        <authorList>
            <person name="Rodrigo-Torres L."/>
            <person name="Arahal R. D."/>
            <person name="Lucena T."/>
        </authorList>
    </citation>
    <scope>NUCLEOTIDE SEQUENCE</scope>
    <source>
        <strain evidence="2">CECT 8419</strain>
    </source>
</reference>
<evidence type="ECO:0000313" key="2">
    <source>
        <dbReference type="EMBL" id="CAH0999781.1"/>
    </source>
</evidence>
<dbReference type="PANTHER" id="PTHR32401:SF48">
    <property type="entry name" value="LEGUME LECTIN DOMAIN-CONTAINING PROTEIN"/>
    <property type="match status" value="1"/>
</dbReference>
<keyword evidence="3" id="KW-1185">Reference proteome</keyword>
<evidence type="ECO:0008006" key="4">
    <source>
        <dbReference type="Google" id="ProtNLM"/>
    </source>
</evidence>
<sequence length="543" mass="58550">MPRKLLLISCLLLPLLTAWGQGRDFFVNGTATQTNDSCFQLTPDRALFEVGSIWYPDKVDLRNSFDLVMEMNFGCKDEFGADGIVFGLQPVSASVGSGGEGLGIGGISPALGVEFDTHYNPNRNDPVFDHVAIMANGTVTHGGSGNLAGPVQARKNATNIETCNSFPFRVTWDAPARNLKVYFDCELRLDYTADIVNTIFDGDPLVYYGFAAATGGLGNVQSVCFTFNSFEKQLADVTVCPGGTALLDVSGGASYLWSPAAGLSSTTAPSVEASPDSTTVYTVRIFDDCGLPLLDTVRVRVAGDSAFVKLGADTTLCPGESLDFDVRVPTALYTWSDSSLQGPQVRVSSPGIYSVTATRTDIICTAADRIVVEQYAIPDFDVGVSDTTLCSGDTLRILGVYPDAQAFVNGVAFDTLDIRTPARYAFTLEHPCSTQFDEVDVDLSSCRDYYVPTAFSPNDDGTNDTFFPLDAGDILRIRRFTVYDRWGGVVFEATELPTNAPQLGWDGRVGGLSAPVGMYVWTMDVDFRSGDRSQERGAVQLVR</sequence>
<feature type="chain" id="PRO_5045710917" description="T9SS type B sorting domain-containing protein" evidence="1">
    <location>
        <begin position="21"/>
        <end position="543"/>
    </location>
</feature>
<dbReference type="SUPFAM" id="SSF49899">
    <property type="entry name" value="Concanavalin A-like lectins/glucanases"/>
    <property type="match status" value="1"/>
</dbReference>
<keyword evidence="1" id="KW-0732">Signal</keyword>
<name>A0ABM9AYU1_9BACT</name>
<dbReference type="Pfam" id="PF13585">
    <property type="entry name" value="CHU_C"/>
    <property type="match status" value="1"/>
</dbReference>
<dbReference type="Proteomes" id="UP000837803">
    <property type="component" value="Unassembled WGS sequence"/>
</dbReference>
<evidence type="ECO:0000313" key="3">
    <source>
        <dbReference type="Proteomes" id="UP000837803"/>
    </source>
</evidence>
<organism evidence="2 3">
    <name type="scientific">Neolewinella maritima</name>
    <dbReference type="NCBI Taxonomy" id="1383882"/>
    <lineage>
        <taxon>Bacteria</taxon>
        <taxon>Pseudomonadati</taxon>
        <taxon>Bacteroidota</taxon>
        <taxon>Saprospiria</taxon>
        <taxon>Saprospirales</taxon>
        <taxon>Lewinellaceae</taxon>
        <taxon>Neolewinella</taxon>
    </lineage>
</organism>
<dbReference type="CDD" id="cd01951">
    <property type="entry name" value="lectin_L-type"/>
    <property type="match status" value="1"/>
</dbReference>
<dbReference type="InterPro" id="IPR056573">
    <property type="entry name" value="Lectin_L-type_dom"/>
</dbReference>
<feature type="signal peptide" evidence="1">
    <location>
        <begin position="1"/>
        <end position="20"/>
    </location>
</feature>
<accession>A0ABM9AYU1</accession>
<proteinExistence type="predicted"/>
<dbReference type="Gene3D" id="2.60.120.200">
    <property type="match status" value="1"/>
</dbReference>
<protein>
    <recommendedName>
        <fullName evidence="4">T9SS type B sorting domain-containing protein</fullName>
    </recommendedName>
</protein>
<evidence type="ECO:0000256" key="1">
    <source>
        <dbReference type="SAM" id="SignalP"/>
    </source>
</evidence>
<dbReference type="Pfam" id="PF18483">
    <property type="entry name" value="Lectin_L-type_dom"/>
    <property type="match status" value="1"/>
</dbReference>